<dbReference type="SMART" id="SM00665">
    <property type="entry name" value="B561"/>
    <property type="match status" value="1"/>
</dbReference>
<comment type="cofactor">
    <cofactor evidence="10">
        <name>heme b</name>
        <dbReference type="ChEBI" id="CHEBI:60344"/>
    </cofactor>
    <text evidence="10">Binds 2 heme b groups non-covalently.</text>
</comment>
<keyword evidence="11" id="KW-0408">Iron</keyword>
<dbReference type="PROSITE" id="PS50836">
    <property type="entry name" value="DOMON"/>
    <property type="match status" value="1"/>
</dbReference>
<dbReference type="Gene3D" id="1.20.120.1770">
    <property type="match status" value="1"/>
</dbReference>
<dbReference type="GO" id="GO:0016020">
    <property type="term" value="C:membrane"/>
    <property type="evidence" value="ECO:0007669"/>
    <property type="project" value="UniProtKB-SubCell"/>
</dbReference>
<dbReference type="FunFam" id="1.20.120.1770:FF:000007">
    <property type="entry name" value="Cytochrome b561 and DOMON domain-containing protein"/>
    <property type="match status" value="1"/>
</dbReference>
<evidence type="ECO:0000256" key="14">
    <source>
        <dbReference type="SAM" id="SignalP"/>
    </source>
</evidence>
<name>A0AB40AKH1_DIOCR</name>
<evidence type="ECO:0000256" key="12">
    <source>
        <dbReference type="SAM" id="MobiDB-lite"/>
    </source>
</evidence>
<evidence type="ECO:0000313" key="18">
    <source>
        <dbReference type="RefSeq" id="XP_039115218.1"/>
    </source>
</evidence>
<evidence type="ECO:0000256" key="11">
    <source>
        <dbReference type="PIRSR" id="PIRSR037471-1"/>
    </source>
</evidence>
<comment type="function">
    <text evidence="9">May act as a catecholamine-responsive trans-membrane electron transporter.</text>
</comment>
<feature type="transmembrane region" description="Helical" evidence="13">
    <location>
        <begin position="205"/>
        <end position="226"/>
    </location>
</feature>
<keyword evidence="8 10" id="KW-0472">Membrane</keyword>
<comment type="subcellular location">
    <subcellularLocation>
        <location evidence="1">Membrane</location>
        <topology evidence="1">Multi-pass membrane protein</topology>
    </subcellularLocation>
</comment>
<proteinExistence type="predicted"/>
<feature type="binding site" description="axial binding residue" evidence="11">
    <location>
        <position position="204"/>
    </location>
    <ligand>
        <name>heme b</name>
        <dbReference type="ChEBI" id="CHEBI:60344"/>
        <label>1</label>
    </ligand>
    <ligandPart>
        <name>Fe</name>
        <dbReference type="ChEBI" id="CHEBI:18248"/>
    </ligandPart>
</feature>
<keyword evidence="4 11" id="KW-0479">Metal-binding</keyword>
<accession>A0AB40AKH1</accession>
<gene>
    <name evidence="18" type="primary">LOC120250466</name>
</gene>
<feature type="transmembrane region" description="Helical" evidence="13">
    <location>
        <begin position="338"/>
        <end position="362"/>
    </location>
</feature>
<feature type="transmembrane region" description="Helical" evidence="13">
    <location>
        <begin position="233"/>
        <end position="254"/>
    </location>
</feature>
<evidence type="ECO:0000256" key="10">
    <source>
        <dbReference type="PIRNR" id="PIRNR037471"/>
    </source>
</evidence>
<dbReference type="CDD" id="cd09629">
    <property type="entry name" value="DOMON_CIL1_like"/>
    <property type="match status" value="1"/>
</dbReference>
<organism evidence="17 18">
    <name type="scientific">Dioscorea cayennensis subsp. rotundata</name>
    <name type="common">White Guinea yam</name>
    <name type="synonym">Dioscorea rotundata</name>
    <dbReference type="NCBI Taxonomy" id="55577"/>
    <lineage>
        <taxon>Eukaryota</taxon>
        <taxon>Viridiplantae</taxon>
        <taxon>Streptophyta</taxon>
        <taxon>Embryophyta</taxon>
        <taxon>Tracheophyta</taxon>
        <taxon>Spermatophyta</taxon>
        <taxon>Magnoliopsida</taxon>
        <taxon>Liliopsida</taxon>
        <taxon>Dioscoreales</taxon>
        <taxon>Dioscoreaceae</taxon>
        <taxon>Dioscorea</taxon>
    </lineage>
</organism>
<feature type="transmembrane region" description="Helical" evidence="13">
    <location>
        <begin position="305"/>
        <end position="326"/>
    </location>
</feature>
<feature type="domain" description="Cytochrome b561" evidence="16">
    <location>
        <begin position="166"/>
        <end position="362"/>
    </location>
</feature>
<feature type="region of interest" description="Disordered" evidence="12">
    <location>
        <begin position="376"/>
        <end position="395"/>
    </location>
</feature>
<dbReference type="InterPro" id="IPR005018">
    <property type="entry name" value="DOMON_domain"/>
</dbReference>
<evidence type="ECO:0000259" key="16">
    <source>
        <dbReference type="PROSITE" id="PS50939"/>
    </source>
</evidence>
<keyword evidence="6 10" id="KW-0249">Electron transport</keyword>
<feature type="signal peptide" evidence="14">
    <location>
        <begin position="1"/>
        <end position="23"/>
    </location>
</feature>
<feature type="binding site" description="axial binding residue" evidence="11">
    <location>
        <position position="271"/>
    </location>
    <ligand>
        <name>heme b</name>
        <dbReference type="ChEBI" id="CHEBI:60344"/>
        <label>1</label>
    </ligand>
    <ligandPart>
        <name>Fe</name>
        <dbReference type="ChEBI" id="CHEBI:18248"/>
    </ligandPart>
</feature>
<keyword evidence="2 10" id="KW-0813">Transport</keyword>
<evidence type="ECO:0000256" key="7">
    <source>
        <dbReference type="ARBA" id="ARBA00022989"/>
    </source>
</evidence>
<evidence type="ECO:0000256" key="13">
    <source>
        <dbReference type="SAM" id="Phobius"/>
    </source>
</evidence>
<evidence type="ECO:0000256" key="3">
    <source>
        <dbReference type="ARBA" id="ARBA00022692"/>
    </source>
</evidence>
<dbReference type="PANTHER" id="PTHR23130">
    <property type="entry name" value="CYTOCHROME B561 AND DOMON DOMAIN-CONTAINING PROTEIN"/>
    <property type="match status" value="1"/>
</dbReference>
<evidence type="ECO:0000259" key="15">
    <source>
        <dbReference type="PROSITE" id="PS50836"/>
    </source>
</evidence>
<dbReference type="InterPro" id="IPR006593">
    <property type="entry name" value="Cyt_b561/ferric_Rdtase_TM"/>
</dbReference>
<sequence length="395" mass="42728">MTTLKSPLLILLLLLTFFSQSLAENCLSDTFSDSRVFSSCNSLSRLSAAIHWNYHPSNGTIDIAYRASQSSTGWVAWALNPTSHGMIGAQAFFAFTGSNGSMAIYLTGISSYAPVVQDGNLNFTVYSKEAEYSNGYMTIYATLELPGNSTTVNQVWEAGTSFSNGVPSGHALTGDNILSYGSIDFLSGATSSSGSSRQHRKNTHGVLSAVSWGILMPIGAITARYLKVFANPAWFYLHVACQCSAYIVGVAGWGTGLKLGSESSGVTYHSHRNIGIILFCLATVQVFALLLRPNKDHKYRIYWNAYHYLVGYAVIVLSIINIFKGFDILDPAKGWKNAYIAIIATLGGIALVLEAVTWVVVLKRKDRISTDKSSLNGANAIHSNGNMQSQNHQGV</sequence>
<evidence type="ECO:0000256" key="6">
    <source>
        <dbReference type="ARBA" id="ARBA00022982"/>
    </source>
</evidence>
<dbReference type="GO" id="GO:0046872">
    <property type="term" value="F:metal ion binding"/>
    <property type="evidence" value="ECO:0007669"/>
    <property type="project" value="UniProtKB-KW"/>
</dbReference>
<dbReference type="PANTHER" id="PTHR23130:SF167">
    <property type="entry name" value="CYTOCHROME B561 AND DOMON DOMAIN-CONTAINING PROTEIN"/>
    <property type="match status" value="1"/>
</dbReference>
<feature type="binding site" description="axial binding residue" evidence="11">
    <location>
        <position position="238"/>
    </location>
    <ligand>
        <name>heme b</name>
        <dbReference type="ChEBI" id="CHEBI:60344"/>
        <label>1</label>
    </ligand>
    <ligandPart>
        <name>Fe</name>
        <dbReference type="ChEBI" id="CHEBI:18248"/>
    </ligandPart>
</feature>
<keyword evidence="3 13" id="KW-0812">Transmembrane</keyword>
<evidence type="ECO:0000313" key="17">
    <source>
        <dbReference type="Proteomes" id="UP001515500"/>
    </source>
</evidence>
<dbReference type="GeneID" id="120250466"/>
<dbReference type="Pfam" id="PF03188">
    <property type="entry name" value="Cytochrom_B561"/>
    <property type="match status" value="1"/>
</dbReference>
<feature type="chain" id="PRO_5044190312" description="Cytochrome b561 and DOMON domain-containing protein" evidence="14">
    <location>
        <begin position="24"/>
        <end position="395"/>
    </location>
</feature>
<dbReference type="RefSeq" id="XP_039115218.1">
    <property type="nucleotide sequence ID" value="XM_039259284.1"/>
</dbReference>
<dbReference type="Proteomes" id="UP001515500">
    <property type="component" value="Chromosome 19"/>
</dbReference>
<reference evidence="18" key="1">
    <citation type="submission" date="2025-08" db="UniProtKB">
        <authorList>
            <consortium name="RefSeq"/>
        </authorList>
    </citation>
    <scope>IDENTIFICATION</scope>
</reference>
<dbReference type="AlphaFoldDB" id="A0AB40AKH1"/>
<evidence type="ECO:0000256" key="9">
    <source>
        <dbReference type="ARBA" id="ARBA00053871"/>
    </source>
</evidence>
<keyword evidence="7 13" id="KW-1133">Transmembrane helix</keyword>
<dbReference type="PIRSF" id="PIRSF037471">
    <property type="entry name" value="UCP037471"/>
    <property type="match status" value="1"/>
</dbReference>
<keyword evidence="17" id="KW-1185">Reference proteome</keyword>
<feature type="domain" description="DOMON" evidence="15">
    <location>
        <begin position="46"/>
        <end position="159"/>
    </location>
</feature>
<keyword evidence="5 14" id="KW-0732">Signal</keyword>
<feature type="transmembrane region" description="Helical" evidence="13">
    <location>
        <begin position="274"/>
        <end position="293"/>
    </location>
</feature>
<evidence type="ECO:0000256" key="2">
    <source>
        <dbReference type="ARBA" id="ARBA00022448"/>
    </source>
</evidence>
<evidence type="ECO:0000256" key="4">
    <source>
        <dbReference type="ARBA" id="ARBA00022723"/>
    </source>
</evidence>
<dbReference type="Pfam" id="PF04526">
    <property type="entry name" value="DUF568"/>
    <property type="match status" value="1"/>
</dbReference>
<evidence type="ECO:0000256" key="1">
    <source>
        <dbReference type="ARBA" id="ARBA00004141"/>
    </source>
</evidence>
<dbReference type="PROSITE" id="PS50939">
    <property type="entry name" value="CYTOCHROME_B561"/>
    <property type="match status" value="1"/>
</dbReference>
<evidence type="ECO:0000256" key="5">
    <source>
        <dbReference type="ARBA" id="ARBA00022729"/>
    </source>
</evidence>
<feature type="binding site" description="axial binding residue" evidence="11">
    <location>
        <position position="307"/>
    </location>
    <ligand>
        <name>heme b</name>
        <dbReference type="ChEBI" id="CHEBI:60344"/>
        <label>1</label>
    </ligand>
    <ligandPart>
        <name>Fe</name>
        <dbReference type="ChEBI" id="CHEBI:18248"/>
    </ligandPart>
</feature>
<dbReference type="CDD" id="cd08760">
    <property type="entry name" value="Cyt_b561_FRRS1_like"/>
    <property type="match status" value="1"/>
</dbReference>
<dbReference type="InterPro" id="IPR045265">
    <property type="entry name" value="AIR12_DOMON"/>
</dbReference>
<dbReference type="InterPro" id="IPR017214">
    <property type="entry name" value="UCP037471"/>
</dbReference>
<evidence type="ECO:0000256" key="8">
    <source>
        <dbReference type="ARBA" id="ARBA00023136"/>
    </source>
</evidence>
<protein>
    <recommendedName>
        <fullName evidence="10">Cytochrome b561 and DOMON domain-containing protein</fullName>
    </recommendedName>
</protein>